<reference evidence="2 3" key="1">
    <citation type="submission" date="2024-04" db="EMBL/GenBank/DDBJ databases">
        <title>Defined microbial consortia suppress multidrug-resistant proinflammatory Enterobacteriaceae via ecological control.</title>
        <authorList>
            <person name="Furuichi M."/>
            <person name="Kawaguchi T."/>
            <person name="Pust M."/>
            <person name="Yasuma K."/>
            <person name="Plichta D."/>
            <person name="Hasegawa N."/>
            <person name="Ohya T."/>
            <person name="Bhattarai S."/>
            <person name="Sasajima S."/>
            <person name="Aoto Y."/>
            <person name="Tuganbaev T."/>
            <person name="Yaginuma M."/>
            <person name="Ueda M."/>
            <person name="Okahashi N."/>
            <person name="Amafuji K."/>
            <person name="Kiridooshi Y."/>
            <person name="Sugita K."/>
            <person name="Strazar M."/>
            <person name="Skelly A."/>
            <person name="Suda W."/>
            <person name="Hattori M."/>
            <person name="Nakamoto N."/>
            <person name="Caballero S."/>
            <person name="Norman J."/>
            <person name="Olle B."/>
            <person name="Tanoue T."/>
            <person name="Arita M."/>
            <person name="Bucci V."/>
            <person name="Atarashi K."/>
            <person name="Xavier R."/>
            <person name="Honda K."/>
        </authorList>
    </citation>
    <scope>NUCLEOTIDE SEQUENCE [LARGE SCALE GENOMIC DNA]</scope>
    <source>
        <strain evidence="3">f13</strain>
    </source>
</reference>
<keyword evidence="3" id="KW-1185">Reference proteome</keyword>
<dbReference type="Proteomes" id="UP001600894">
    <property type="component" value="Unassembled WGS sequence"/>
</dbReference>
<dbReference type="RefSeq" id="WP_390468884.1">
    <property type="nucleotide sequence ID" value="NZ_BAABXL010000001.1"/>
</dbReference>
<dbReference type="PANTHER" id="PTHR30354">
    <property type="entry name" value="GNT FAMILY GLUCONATE TRANSPORTER"/>
    <property type="match status" value="1"/>
</dbReference>
<dbReference type="EMBL" id="BAABXL010000001">
    <property type="protein sequence ID" value="GAA6267132.1"/>
    <property type="molecule type" value="Genomic_DNA"/>
</dbReference>
<keyword evidence="1" id="KW-1133">Transmembrane helix</keyword>
<gene>
    <name evidence="2" type="ORF">F130042H8_01920</name>
</gene>
<feature type="transmembrane region" description="Helical" evidence="1">
    <location>
        <begin position="175"/>
        <end position="196"/>
    </location>
</feature>
<feature type="transmembrane region" description="Helical" evidence="1">
    <location>
        <begin position="330"/>
        <end position="351"/>
    </location>
</feature>
<keyword evidence="1" id="KW-0812">Transmembrane</keyword>
<feature type="transmembrane region" description="Helical" evidence="1">
    <location>
        <begin position="292"/>
        <end position="309"/>
    </location>
</feature>
<name>A0ABQ0ASX0_9FIRM</name>
<sequence length="434" mass="45395">MDMLIIVLGLLMLLVLTLKKVPVSLAALISVVTIIIFSNMPVLGSLSDSYLEGFASFMKSSWLMILLGAVLSKLMDMTGAARAIATFIINFLGEKRAIPSIILAGGLLAYGGVSSMVACFALYPIALAIFRKADLPRYLLPAAIGAGIFTWVTMLPGNPSVVNIVPISYLGTTAMAAPAIGIICALVTLILSVVYFEFETGKARKRGIGFQADDETERILAQADELEASGKVPNPILSILPVVCIAVVLNIFNADIAVALLSGIVLCFVLFYKNIHNMKDSMLEATNSAAVTMINACSIVGIGSVIKAAPGFQKIVDFVLNFSQSGGNPLIIFGIATTVLCGLNASGMGGLSTTLSALGEAFLAMGVNPEILHRVGVIAATGLDSLPHSGGIVAVLTISGVSYKDGYRHLFMVTVVFTLMALAIAVVLGNITGF</sequence>
<proteinExistence type="predicted"/>
<feature type="transmembrane region" description="Helical" evidence="1">
    <location>
        <begin position="138"/>
        <end position="155"/>
    </location>
</feature>
<accession>A0ABQ0ASX0</accession>
<dbReference type="Pfam" id="PF02447">
    <property type="entry name" value="GntP_permease"/>
    <property type="match status" value="1"/>
</dbReference>
<evidence type="ECO:0000256" key="1">
    <source>
        <dbReference type="SAM" id="Phobius"/>
    </source>
</evidence>
<dbReference type="PANTHER" id="PTHR30354:SF7">
    <property type="entry name" value="BLL7963 PROTEIN"/>
    <property type="match status" value="1"/>
</dbReference>
<comment type="caution">
    <text evidence="2">The sequence shown here is derived from an EMBL/GenBank/DDBJ whole genome shotgun (WGS) entry which is preliminary data.</text>
</comment>
<feature type="transmembrane region" description="Helical" evidence="1">
    <location>
        <begin position="29"/>
        <end position="51"/>
    </location>
</feature>
<evidence type="ECO:0000313" key="3">
    <source>
        <dbReference type="Proteomes" id="UP001600894"/>
    </source>
</evidence>
<feature type="transmembrane region" description="Helical" evidence="1">
    <location>
        <begin position="410"/>
        <end position="431"/>
    </location>
</feature>
<organism evidence="2 3">
    <name type="scientific">Enterocloster alcoholdehydrogenati</name>
    <dbReference type="NCBI Taxonomy" id="2547410"/>
    <lineage>
        <taxon>Bacteria</taxon>
        <taxon>Bacillati</taxon>
        <taxon>Bacillota</taxon>
        <taxon>Clostridia</taxon>
        <taxon>Lachnospirales</taxon>
        <taxon>Lachnospiraceae</taxon>
        <taxon>Enterocloster</taxon>
    </lineage>
</organism>
<keyword evidence="1" id="KW-0472">Membrane</keyword>
<protein>
    <submittedName>
        <fullName evidence="2">GntP family permease</fullName>
    </submittedName>
</protein>
<feature type="transmembrane region" description="Helical" evidence="1">
    <location>
        <begin position="101"/>
        <end position="126"/>
    </location>
</feature>
<dbReference type="InterPro" id="IPR003474">
    <property type="entry name" value="Glcn_transporter"/>
</dbReference>
<evidence type="ECO:0000313" key="2">
    <source>
        <dbReference type="EMBL" id="GAA6267132.1"/>
    </source>
</evidence>
<feature type="transmembrane region" description="Helical" evidence="1">
    <location>
        <begin position="239"/>
        <end position="272"/>
    </location>
</feature>